<dbReference type="AlphaFoldDB" id="A0A182KCR9"/>
<feature type="region of interest" description="Disordered" evidence="1">
    <location>
        <begin position="56"/>
        <end position="89"/>
    </location>
</feature>
<evidence type="ECO:0000256" key="1">
    <source>
        <dbReference type="SAM" id="MobiDB-lite"/>
    </source>
</evidence>
<evidence type="ECO:0000313" key="3">
    <source>
        <dbReference type="Proteomes" id="UP000075881"/>
    </source>
</evidence>
<reference evidence="2" key="2">
    <citation type="submission" date="2020-05" db="UniProtKB">
        <authorList>
            <consortium name="EnsemblMetazoa"/>
        </authorList>
    </citation>
    <scope>IDENTIFICATION</scope>
    <source>
        <strain evidence="2">ACHKN1017</strain>
    </source>
</reference>
<reference evidence="3" key="1">
    <citation type="submission" date="2013-03" db="EMBL/GenBank/DDBJ databases">
        <title>The Genome Sequence of Anopheles christyi ACHKN1017.</title>
        <authorList>
            <consortium name="The Broad Institute Genomics Platform"/>
            <person name="Neafsey D.E."/>
            <person name="Besansky N."/>
            <person name="Walker B."/>
            <person name="Young S.K."/>
            <person name="Zeng Q."/>
            <person name="Gargeya S."/>
            <person name="Fitzgerald M."/>
            <person name="Haas B."/>
            <person name="Abouelleil A."/>
            <person name="Allen A.W."/>
            <person name="Alvarado L."/>
            <person name="Arachchi H.M."/>
            <person name="Berlin A.M."/>
            <person name="Chapman S.B."/>
            <person name="Gainer-Dewar J."/>
            <person name="Goldberg J."/>
            <person name="Griggs A."/>
            <person name="Gujja S."/>
            <person name="Hansen M."/>
            <person name="Howarth C."/>
            <person name="Imamovic A."/>
            <person name="Ireland A."/>
            <person name="Larimer J."/>
            <person name="McCowan C."/>
            <person name="Murphy C."/>
            <person name="Pearson M."/>
            <person name="Poon T.W."/>
            <person name="Priest M."/>
            <person name="Roberts A."/>
            <person name="Saif S."/>
            <person name="Shea T."/>
            <person name="Sisk P."/>
            <person name="Sykes S."/>
            <person name="Wortman J."/>
            <person name="Nusbaum C."/>
            <person name="Birren B."/>
        </authorList>
    </citation>
    <scope>NUCLEOTIDE SEQUENCE [LARGE SCALE GENOMIC DNA]</scope>
    <source>
        <strain evidence="3">ACHKN1017</strain>
    </source>
</reference>
<dbReference type="VEuPathDB" id="VectorBase:ACHR008556"/>
<organism evidence="2 3">
    <name type="scientific">Anopheles christyi</name>
    <dbReference type="NCBI Taxonomy" id="43041"/>
    <lineage>
        <taxon>Eukaryota</taxon>
        <taxon>Metazoa</taxon>
        <taxon>Ecdysozoa</taxon>
        <taxon>Arthropoda</taxon>
        <taxon>Hexapoda</taxon>
        <taxon>Insecta</taxon>
        <taxon>Pterygota</taxon>
        <taxon>Neoptera</taxon>
        <taxon>Endopterygota</taxon>
        <taxon>Diptera</taxon>
        <taxon>Nematocera</taxon>
        <taxon>Culicoidea</taxon>
        <taxon>Culicidae</taxon>
        <taxon>Anophelinae</taxon>
        <taxon>Anopheles</taxon>
    </lineage>
</organism>
<feature type="compositionally biased region" description="Basic and acidic residues" evidence="1">
    <location>
        <begin position="75"/>
        <end position="89"/>
    </location>
</feature>
<keyword evidence="3" id="KW-1185">Reference proteome</keyword>
<protein>
    <submittedName>
        <fullName evidence="2">Uncharacterized protein</fullName>
    </submittedName>
</protein>
<dbReference type="STRING" id="43041.A0A182KCR9"/>
<dbReference type="EnsemblMetazoa" id="ACHR008556-RA">
    <property type="protein sequence ID" value="ACHR008556-PA"/>
    <property type="gene ID" value="ACHR008556"/>
</dbReference>
<evidence type="ECO:0000313" key="2">
    <source>
        <dbReference type="EnsemblMetazoa" id="ACHR008556-PA"/>
    </source>
</evidence>
<proteinExistence type="predicted"/>
<dbReference type="Proteomes" id="UP000075881">
    <property type="component" value="Unassembled WGS sequence"/>
</dbReference>
<name>A0A182KCR9_9DIPT</name>
<sequence>MFENWTQKSKQASIWEKSKRSNSAFVTNAIRQHPLITGGKVCYAEPQELTDIVREALKDRKPLPTASGEETATPKTKDEEEAAKTRSSN</sequence>
<accession>A0A182KCR9</accession>